<organism evidence="1 2">
    <name type="scientific">Marinospirillum insulare</name>
    <dbReference type="NCBI Taxonomy" id="217169"/>
    <lineage>
        <taxon>Bacteria</taxon>
        <taxon>Pseudomonadati</taxon>
        <taxon>Pseudomonadota</taxon>
        <taxon>Gammaproteobacteria</taxon>
        <taxon>Oceanospirillales</taxon>
        <taxon>Oceanospirillaceae</taxon>
        <taxon>Marinospirillum</taxon>
    </lineage>
</organism>
<dbReference type="EMBL" id="BSOR01000069">
    <property type="protein sequence ID" value="GLR65054.1"/>
    <property type="molecule type" value="Genomic_DNA"/>
</dbReference>
<name>A0ABQ6A4L5_9GAMM</name>
<accession>A0ABQ6A4L5</accession>
<proteinExistence type="predicted"/>
<evidence type="ECO:0000313" key="2">
    <source>
        <dbReference type="Proteomes" id="UP001156682"/>
    </source>
</evidence>
<comment type="caution">
    <text evidence="1">The sequence shown here is derived from an EMBL/GenBank/DDBJ whole genome shotgun (WGS) entry which is preliminary data.</text>
</comment>
<dbReference type="Proteomes" id="UP001156682">
    <property type="component" value="Unassembled WGS sequence"/>
</dbReference>
<keyword evidence="2" id="KW-1185">Reference proteome</keyword>
<sequence>MLNNKVVSIEWYKIKTNHLSVIAEISMARKNRANPTATTERKVGSANNLLPFNRLDAKGC</sequence>
<reference evidence="2" key="1">
    <citation type="journal article" date="2019" name="Int. J. Syst. Evol. Microbiol.">
        <title>The Global Catalogue of Microorganisms (GCM) 10K type strain sequencing project: providing services to taxonomists for standard genome sequencing and annotation.</title>
        <authorList>
            <consortium name="The Broad Institute Genomics Platform"/>
            <consortium name="The Broad Institute Genome Sequencing Center for Infectious Disease"/>
            <person name="Wu L."/>
            <person name="Ma J."/>
        </authorList>
    </citation>
    <scope>NUCLEOTIDE SEQUENCE [LARGE SCALE GENOMIC DNA]</scope>
    <source>
        <strain evidence="2">NBRC 100033</strain>
    </source>
</reference>
<protein>
    <submittedName>
        <fullName evidence="1">Uncharacterized protein</fullName>
    </submittedName>
</protein>
<gene>
    <name evidence="1" type="ORF">GCM10007878_24930</name>
</gene>
<evidence type="ECO:0000313" key="1">
    <source>
        <dbReference type="EMBL" id="GLR65054.1"/>
    </source>
</evidence>